<reference evidence="2" key="1">
    <citation type="submission" date="2016-10" db="EMBL/GenBank/DDBJ databases">
        <authorList>
            <person name="Varghese N."/>
            <person name="Submissions S."/>
        </authorList>
    </citation>
    <scope>NUCLEOTIDE SEQUENCE [LARGE SCALE GENOMIC DNA]</scope>
    <source>
        <strain evidence="2">DSM 17933</strain>
    </source>
</reference>
<accession>A0A1G7PXQ3</accession>
<name>A0A1G7PXQ3_9SPHI</name>
<organism evidence="1 2">
    <name type="scientific">Pedobacter terrae</name>
    <dbReference type="NCBI Taxonomy" id="405671"/>
    <lineage>
        <taxon>Bacteria</taxon>
        <taxon>Pseudomonadati</taxon>
        <taxon>Bacteroidota</taxon>
        <taxon>Sphingobacteriia</taxon>
        <taxon>Sphingobacteriales</taxon>
        <taxon>Sphingobacteriaceae</taxon>
        <taxon>Pedobacter</taxon>
    </lineage>
</organism>
<protein>
    <submittedName>
        <fullName evidence="1">Uncharacterized protein</fullName>
    </submittedName>
</protein>
<evidence type="ECO:0000313" key="1">
    <source>
        <dbReference type="EMBL" id="SDF91097.1"/>
    </source>
</evidence>
<dbReference type="InterPro" id="IPR023296">
    <property type="entry name" value="Glyco_hydro_beta-prop_sf"/>
</dbReference>
<dbReference type="AlphaFoldDB" id="A0A1G7PXQ3"/>
<keyword evidence="2" id="KW-1185">Reference proteome</keyword>
<gene>
    <name evidence="1" type="ORF">SAMN05421827_10284</name>
</gene>
<dbReference type="RefSeq" id="WP_090496884.1">
    <property type="nucleotide sequence ID" value="NZ_FNCH01000002.1"/>
</dbReference>
<sequence>MSFAAKPEEPWAPLHRVLAEKAWDDCCPFWDEDGQGYLIGTHFADGYKIHLFKMTADGKSLIKDSEVIYQSHGSEAHKLYKINAIIIIFLVRCVTTRVLMMASAKKIWGLQPHGSGTSSPKKINGLYLIHSFRSVRRQPIG</sequence>
<proteinExistence type="predicted"/>
<dbReference type="SUPFAM" id="SSF75005">
    <property type="entry name" value="Arabinanase/levansucrase/invertase"/>
    <property type="match status" value="1"/>
</dbReference>
<evidence type="ECO:0000313" key="2">
    <source>
        <dbReference type="Proteomes" id="UP000199643"/>
    </source>
</evidence>
<dbReference type="Proteomes" id="UP000199643">
    <property type="component" value="Unassembled WGS sequence"/>
</dbReference>
<dbReference type="EMBL" id="FNCH01000002">
    <property type="protein sequence ID" value="SDF91097.1"/>
    <property type="molecule type" value="Genomic_DNA"/>
</dbReference>
<dbReference type="OrthoDB" id="9801455at2"/>
<dbReference type="Gene3D" id="2.115.10.20">
    <property type="entry name" value="Glycosyl hydrolase domain, family 43"/>
    <property type="match status" value="1"/>
</dbReference>
<dbReference type="STRING" id="405671.SAMN05421827_10284"/>